<dbReference type="RefSeq" id="WP_237444163.1">
    <property type="nucleotide sequence ID" value="NZ_CAKLPX010000001.1"/>
</dbReference>
<name>A0ABM9AFJ4_9GAMM</name>
<keyword evidence="3" id="KW-1185">Reference proteome</keyword>
<dbReference type="Proteomes" id="UP000838100">
    <property type="component" value="Unassembled WGS sequence"/>
</dbReference>
<protein>
    <recommendedName>
        <fullName evidence="1">ApeI dehydratase-like domain-containing protein</fullName>
    </recommendedName>
</protein>
<feature type="domain" description="ApeI dehydratase-like" evidence="1">
    <location>
        <begin position="13"/>
        <end position="110"/>
    </location>
</feature>
<sequence length="116" mass="12944">MNNPYPQIVATTVDGDSAELRLYIDQDIACVAGHFPDVAVVPGVAQIDWAIRLAADYLAVVGRFNAMDVVKFQQLLQPGRHCVLKLVWLPHKRQLQFRYSFEDAVYSSGRISLAAL</sequence>
<organism evidence="2 3">
    <name type="scientific">Sinobacterium norvegicum</name>
    <dbReference type="NCBI Taxonomy" id="1641715"/>
    <lineage>
        <taxon>Bacteria</taxon>
        <taxon>Pseudomonadati</taxon>
        <taxon>Pseudomonadota</taxon>
        <taxon>Gammaproteobacteria</taxon>
        <taxon>Cellvibrionales</taxon>
        <taxon>Spongiibacteraceae</taxon>
        <taxon>Sinobacterium</taxon>
    </lineage>
</organism>
<evidence type="ECO:0000313" key="3">
    <source>
        <dbReference type="Proteomes" id="UP000838100"/>
    </source>
</evidence>
<evidence type="ECO:0000259" key="1">
    <source>
        <dbReference type="Pfam" id="PF22818"/>
    </source>
</evidence>
<dbReference type="InterPro" id="IPR016962">
    <property type="entry name" value="Dehydrase_ECs4332_prd"/>
</dbReference>
<comment type="caution">
    <text evidence="2">The sequence shown here is derived from an EMBL/GenBank/DDBJ whole genome shotgun (WGS) entry which is preliminary data.</text>
</comment>
<dbReference type="PIRSF" id="PIRSF030962">
    <property type="entry name" value="Dehydrase_ECs4332_prd"/>
    <property type="match status" value="1"/>
</dbReference>
<gene>
    <name evidence="2" type="ORF">SIN8267_01623</name>
</gene>
<evidence type="ECO:0000313" key="2">
    <source>
        <dbReference type="EMBL" id="CAH0991517.1"/>
    </source>
</evidence>
<dbReference type="Gene3D" id="3.10.129.10">
    <property type="entry name" value="Hotdog Thioesterase"/>
    <property type="match status" value="1"/>
</dbReference>
<dbReference type="Pfam" id="PF22818">
    <property type="entry name" value="ApeI-like"/>
    <property type="match status" value="1"/>
</dbReference>
<accession>A0ABM9AFJ4</accession>
<dbReference type="EMBL" id="CAKLPX010000001">
    <property type="protein sequence ID" value="CAH0991517.1"/>
    <property type="molecule type" value="Genomic_DNA"/>
</dbReference>
<dbReference type="SUPFAM" id="SSF54637">
    <property type="entry name" value="Thioesterase/thiol ester dehydrase-isomerase"/>
    <property type="match status" value="1"/>
</dbReference>
<dbReference type="InterPro" id="IPR029069">
    <property type="entry name" value="HotDog_dom_sf"/>
</dbReference>
<dbReference type="InterPro" id="IPR054545">
    <property type="entry name" value="ApeI-like"/>
</dbReference>
<reference evidence="2" key="1">
    <citation type="submission" date="2021-12" db="EMBL/GenBank/DDBJ databases">
        <authorList>
            <person name="Rodrigo-Torres L."/>
            <person name="Arahal R. D."/>
            <person name="Lucena T."/>
        </authorList>
    </citation>
    <scope>NUCLEOTIDE SEQUENCE</scope>
    <source>
        <strain evidence="2">CECT 8267</strain>
    </source>
</reference>
<proteinExistence type="predicted"/>